<dbReference type="Gene3D" id="2.20.110.10">
    <property type="entry name" value="Histone H3 K4-specific methyltransferase SET7/9 N-terminal domain"/>
    <property type="match status" value="1"/>
</dbReference>
<evidence type="ECO:0000256" key="1">
    <source>
        <dbReference type="SAM" id="SignalP"/>
    </source>
</evidence>
<feature type="chain" id="PRO_5045476725" description="Antitoxin component YwqK of the YwqJK toxin-antitoxin module" evidence="1">
    <location>
        <begin position="18"/>
        <end position="641"/>
    </location>
</feature>
<dbReference type="SUPFAM" id="SSF82185">
    <property type="entry name" value="Histone H3 K4-specific methyltransferase SET7/9 N-terminal domain"/>
    <property type="match status" value="4"/>
</dbReference>
<feature type="signal peptide" evidence="1">
    <location>
        <begin position="1"/>
        <end position="17"/>
    </location>
</feature>
<evidence type="ECO:0008006" key="4">
    <source>
        <dbReference type="Google" id="ProtNLM"/>
    </source>
</evidence>
<gene>
    <name evidence="2" type="ORF">GCM10009104_29140</name>
</gene>
<proteinExistence type="predicted"/>
<dbReference type="PANTHER" id="PTHR33706">
    <property type="entry name" value="MORN VARIANT REPEAT PROTEIN"/>
    <property type="match status" value="1"/>
</dbReference>
<keyword evidence="1" id="KW-0732">Signal</keyword>
<name>A0ABN1I923_9GAMM</name>
<reference evidence="2 3" key="1">
    <citation type="journal article" date="2019" name="Int. J. Syst. Evol. Microbiol.">
        <title>The Global Catalogue of Microorganisms (GCM) 10K type strain sequencing project: providing services to taxonomists for standard genome sequencing and annotation.</title>
        <authorList>
            <consortium name="The Broad Institute Genomics Platform"/>
            <consortium name="The Broad Institute Genome Sequencing Center for Infectious Disease"/>
            <person name="Wu L."/>
            <person name="Ma J."/>
        </authorList>
    </citation>
    <scope>NUCLEOTIDE SEQUENCE [LARGE SCALE GENOMIC DNA]</scope>
    <source>
        <strain evidence="2 3">JCM 15134</strain>
    </source>
</reference>
<evidence type="ECO:0000313" key="2">
    <source>
        <dbReference type="EMBL" id="GAA0698735.1"/>
    </source>
</evidence>
<sequence>MRYLMLLLVLASACVHAEIVWLDDDWQPVDTAEQASFYMKSMPEEVDGLWPIKVFFKGSEVARFEGTLKGGPLPGKHPLVGPYVYRHANGQLRSTGRRNEQGQFEGPTRSYDEQGVLQTENNYVASEPAGLQKRFHPNGQLERIHWLKGGEQDGVDAHFYEDGSLQATHSLSRGKAHGIQREYHPNGQLRERSHYVKGSRQGEILRYHSNGQLAYQATDTAQGLDGLAVSYYENGQKQREDQMRKGKRHGLYRYWYESGQLLEESHYRNGKQHGESRRYDEKGRLTRIQHYRDNRPVGEHRDYFANSEQVESISQFDDQHRLVLTQEFDRDGSKVEEARVRYVNGNELREREIFTAGGAMRRWSSDKARNWSLVEAFDEQGELIGRQESVDHRWQGLQINRGNLDWTGPEYETRSHYRKGKQHGAYESRLLTGELIEQGEYADDHKVGRWEYRDERIHRINHYNAQGQEHGEQRESTPDGELRMLAHYRNGKLHGAYEEYNSAGRLQAKGEYRDDRRHGSWQFQDPHEVRFMLWQGEYRQGDQVGDWLARSEAGYVTGRQQYDDQGRAQGSFYTFSDDGLLTEVERYRDGQRHGESISYVGGKPLLRASYENGERLPDESADEGSASDCTGSRMECLLFGG</sequence>
<dbReference type="RefSeq" id="WP_343807524.1">
    <property type="nucleotide sequence ID" value="NZ_BAAAET010000004.1"/>
</dbReference>
<evidence type="ECO:0000313" key="3">
    <source>
        <dbReference type="Proteomes" id="UP001499915"/>
    </source>
</evidence>
<organism evidence="2 3">
    <name type="scientific">Marinobacterium maritimum</name>
    <dbReference type="NCBI Taxonomy" id="500162"/>
    <lineage>
        <taxon>Bacteria</taxon>
        <taxon>Pseudomonadati</taxon>
        <taxon>Pseudomonadota</taxon>
        <taxon>Gammaproteobacteria</taxon>
        <taxon>Oceanospirillales</taxon>
        <taxon>Oceanospirillaceae</taxon>
        <taxon>Marinobacterium</taxon>
    </lineage>
</organism>
<protein>
    <recommendedName>
        <fullName evidence="4">Antitoxin component YwqK of the YwqJK toxin-antitoxin module</fullName>
    </recommendedName>
</protein>
<dbReference type="Gene3D" id="3.90.930.1">
    <property type="match status" value="3"/>
</dbReference>
<dbReference type="PANTHER" id="PTHR33706:SF1">
    <property type="entry name" value="TPR REPEAT PROTEIN"/>
    <property type="match status" value="1"/>
</dbReference>
<dbReference type="InterPro" id="IPR011652">
    <property type="entry name" value="MORN_2"/>
</dbReference>
<keyword evidence="3" id="KW-1185">Reference proteome</keyword>
<dbReference type="EMBL" id="BAAAET010000004">
    <property type="protein sequence ID" value="GAA0698735.1"/>
    <property type="molecule type" value="Genomic_DNA"/>
</dbReference>
<dbReference type="Pfam" id="PF07661">
    <property type="entry name" value="MORN_2"/>
    <property type="match status" value="5"/>
</dbReference>
<comment type="caution">
    <text evidence="2">The sequence shown here is derived from an EMBL/GenBank/DDBJ whole genome shotgun (WGS) entry which is preliminary data.</text>
</comment>
<dbReference type="Proteomes" id="UP001499915">
    <property type="component" value="Unassembled WGS sequence"/>
</dbReference>
<accession>A0ABN1I923</accession>